<name>A0ABP7LQ98_9SPHN</name>
<proteinExistence type="predicted"/>
<evidence type="ECO:0008006" key="3">
    <source>
        <dbReference type="Google" id="ProtNLM"/>
    </source>
</evidence>
<comment type="caution">
    <text evidence="1">The sequence shown here is derived from an EMBL/GenBank/DDBJ whole genome shotgun (WGS) entry which is preliminary data.</text>
</comment>
<gene>
    <name evidence="1" type="ORF">GCM10022276_26250</name>
</gene>
<dbReference type="SUPFAM" id="SSF52540">
    <property type="entry name" value="P-loop containing nucleoside triphosphate hydrolases"/>
    <property type="match status" value="1"/>
</dbReference>
<dbReference type="RefSeq" id="WP_344700147.1">
    <property type="nucleotide sequence ID" value="NZ_BAABBM010000001.1"/>
</dbReference>
<protein>
    <recommendedName>
        <fullName evidence="3">Sulfotransferase</fullName>
    </recommendedName>
</protein>
<reference evidence="2" key="1">
    <citation type="journal article" date="2019" name="Int. J. Syst. Evol. Microbiol.">
        <title>The Global Catalogue of Microorganisms (GCM) 10K type strain sequencing project: providing services to taxonomists for standard genome sequencing and annotation.</title>
        <authorList>
            <consortium name="The Broad Institute Genomics Platform"/>
            <consortium name="The Broad Institute Genome Sequencing Center for Infectious Disease"/>
            <person name="Wu L."/>
            <person name="Ma J."/>
        </authorList>
    </citation>
    <scope>NUCLEOTIDE SEQUENCE [LARGE SCALE GENOMIC DNA]</scope>
    <source>
        <strain evidence="2">JCM 17543</strain>
    </source>
</reference>
<dbReference type="Pfam" id="PF13469">
    <property type="entry name" value="Sulfotransfer_3"/>
    <property type="match status" value="1"/>
</dbReference>
<evidence type="ECO:0000313" key="1">
    <source>
        <dbReference type="EMBL" id="GAA3906480.1"/>
    </source>
</evidence>
<dbReference type="InterPro" id="IPR027417">
    <property type="entry name" value="P-loop_NTPase"/>
</dbReference>
<organism evidence="1 2">
    <name type="scientific">Sphingomonas limnosediminicola</name>
    <dbReference type="NCBI Taxonomy" id="940133"/>
    <lineage>
        <taxon>Bacteria</taxon>
        <taxon>Pseudomonadati</taxon>
        <taxon>Pseudomonadota</taxon>
        <taxon>Alphaproteobacteria</taxon>
        <taxon>Sphingomonadales</taxon>
        <taxon>Sphingomonadaceae</taxon>
        <taxon>Sphingomonas</taxon>
    </lineage>
</organism>
<dbReference type="EMBL" id="BAABBM010000001">
    <property type="protein sequence ID" value="GAA3906480.1"/>
    <property type="molecule type" value="Genomic_DNA"/>
</dbReference>
<accession>A0ABP7LQ98</accession>
<dbReference type="Proteomes" id="UP001500827">
    <property type="component" value="Unassembled WGS sequence"/>
</dbReference>
<sequence>MTEAASAPARFDRPIIIVSTPRAGSTLLFETLEQAPRLYATGQESHWLIEDIPGLHPAARGWDSNRLTAADATPQIAEALAGEFYRQIRNRDGHAPTGRVRMLEKTPKNALRIPLFDAVFPDAMFVYLYRDVRQTIASMMEAWASGAFRTYPELPGWTGYPWSLLLVPGWRDLIGRPLSMVVAHQWATTTRIMLDDLEKLPPDRVKVMAHDRFLADPQGTSTELTRSLDLGWDRELGGQLPLSKVTVSRPSPDKWRRLEREIESVMPIVKEADERARQFLTERS</sequence>
<keyword evidence="2" id="KW-1185">Reference proteome</keyword>
<dbReference type="Gene3D" id="3.40.50.300">
    <property type="entry name" value="P-loop containing nucleotide triphosphate hydrolases"/>
    <property type="match status" value="1"/>
</dbReference>
<evidence type="ECO:0000313" key="2">
    <source>
        <dbReference type="Proteomes" id="UP001500827"/>
    </source>
</evidence>